<dbReference type="Proteomes" id="UP001059663">
    <property type="component" value="Chromosome"/>
</dbReference>
<keyword evidence="1" id="KW-0560">Oxidoreductase</keyword>
<organism evidence="1 2">
    <name type="scientific">Janibacter limosus</name>
    <dbReference type="NCBI Taxonomy" id="53458"/>
    <lineage>
        <taxon>Bacteria</taxon>
        <taxon>Bacillati</taxon>
        <taxon>Actinomycetota</taxon>
        <taxon>Actinomycetes</taxon>
        <taxon>Micrococcales</taxon>
        <taxon>Intrasporangiaceae</taxon>
        <taxon>Janibacter</taxon>
    </lineage>
</organism>
<reference evidence="1" key="1">
    <citation type="submission" date="2021-11" db="EMBL/GenBank/DDBJ databases">
        <title>Study of the species diversity of bacterial strains isolated from a unique natural object - Shulgan-Tash cave (Bashkiria).</title>
        <authorList>
            <person name="Sazanova A.L."/>
            <person name="Chirak E.R."/>
            <person name="Safronova V.I."/>
        </authorList>
    </citation>
    <scope>NUCLEOTIDE SEQUENCE</scope>
    <source>
        <strain evidence="1">P1</strain>
    </source>
</reference>
<evidence type="ECO:0000313" key="2">
    <source>
        <dbReference type="Proteomes" id="UP001059663"/>
    </source>
</evidence>
<proteinExistence type="predicted"/>
<accession>A0AC61U3P4</accession>
<dbReference type="EC" id="1.-.-.-" evidence="1"/>
<gene>
    <name evidence="1" type="ORF">LP422_20300</name>
</gene>
<sequence length="337" mass="36914">MLPKLSLLDSATVGRDQPISEALADTVTPAQRADELGSFERLWFAEHHNMSRIASAATSVLIAHVAARTERIRVGSGGVMLPNHSPLVIAEQFGTLAELYPDRIDLGLGRAPGTDGATMRALRTDPRTAESFPRDVRELQGYLSGDTLIDGIHAYPGRGTRVPLYVLGSSLFGAQLAAAYGLPYAFASHFAPRRAAAGRAGLPRALHPERAAEQPVRHRRGQCRRRGRLRDRHRARRQGAACPGADARRPGRQRQPRRGHGHRPHGQRGRGPGPPHAHPHDRRRPGAGRVGAERLRRARRRGRADPHQPGTRSRRAGAHPRDPRRPRGSGELTSLRS</sequence>
<name>A0AC61U3P4_9MICO</name>
<dbReference type="EMBL" id="CP087977">
    <property type="protein sequence ID" value="UUZ44649.1"/>
    <property type="molecule type" value="Genomic_DNA"/>
</dbReference>
<protein>
    <submittedName>
        <fullName evidence="1">MsnO8 family LLM class oxidoreductase</fullName>
        <ecNumber evidence="1">1.-.-.-</ecNumber>
    </submittedName>
</protein>
<evidence type="ECO:0000313" key="1">
    <source>
        <dbReference type="EMBL" id="UUZ44649.1"/>
    </source>
</evidence>